<gene>
    <name evidence="1" type="ORF">Pyn_38026</name>
</gene>
<comment type="caution">
    <text evidence="1">The sequence shown here is derived from an EMBL/GenBank/DDBJ whole genome shotgun (WGS) entry which is preliminary data.</text>
</comment>
<name>A0A314UZP6_PRUYE</name>
<dbReference type="AlphaFoldDB" id="A0A314UZP6"/>
<keyword evidence="2" id="KW-1185">Reference proteome</keyword>
<dbReference type="EMBL" id="PJQY01002747">
    <property type="protein sequence ID" value="PQM42921.1"/>
    <property type="molecule type" value="Genomic_DNA"/>
</dbReference>
<organism evidence="1 2">
    <name type="scientific">Prunus yedoensis var. nudiflora</name>
    <dbReference type="NCBI Taxonomy" id="2094558"/>
    <lineage>
        <taxon>Eukaryota</taxon>
        <taxon>Viridiplantae</taxon>
        <taxon>Streptophyta</taxon>
        <taxon>Embryophyta</taxon>
        <taxon>Tracheophyta</taxon>
        <taxon>Spermatophyta</taxon>
        <taxon>Magnoliopsida</taxon>
        <taxon>eudicotyledons</taxon>
        <taxon>Gunneridae</taxon>
        <taxon>Pentapetalae</taxon>
        <taxon>rosids</taxon>
        <taxon>fabids</taxon>
        <taxon>Rosales</taxon>
        <taxon>Rosaceae</taxon>
        <taxon>Amygdaloideae</taxon>
        <taxon>Amygdaleae</taxon>
        <taxon>Prunus</taxon>
    </lineage>
</organism>
<dbReference type="Proteomes" id="UP000250321">
    <property type="component" value="Unassembled WGS sequence"/>
</dbReference>
<evidence type="ECO:0000313" key="2">
    <source>
        <dbReference type="Proteomes" id="UP000250321"/>
    </source>
</evidence>
<proteinExistence type="predicted"/>
<evidence type="ECO:0000313" key="1">
    <source>
        <dbReference type="EMBL" id="PQM42921.1"/>
    </source>
</evidence>
<reference evidence="1 2" key="1">
    <citation type="submission" date="2018-02" db="EMBL/GenBank/DDBJ databases">
        <title>Draft genome of wild Prunus yedoensis var. nudiflora.</title>
        <authorList>
            <person name="Baek S."/>
            <person name="Kim J.-H."/>
            <person name="Choi K."/>
            <person name="Kim G.-B."/>
            <person name="Cho A."/>
            <person name="Jang H."/>
            <person name="Shin C.-H."/>
            <person name="Yu H.-J."/>
            <person name="Mun J.-H."/>
        </authorList>
    </citation>
    <scope>NUCLEOTIDE SEQUENCE [LARGE SCALE GENOMIC DNA]</scope>
    <source>
        <strain evidence="2">cv. Jeju island</strain>
        <tissue evidence="1">Leaf</tissue>
    </source>
</reference>
<sequence>MPMVRTGVRCLGGVPFNAGEMMGVWEDGTLETFGVASIDGNEGKAPCVVIWVRIARRSDGEERGRWAIYVVS</sequence>
<protein>
    <submittedName>
        <fullName evidence="1">Uncharacterized protein</fullName>
    </submittedName>
</protein>
<accession>A0A314UZP6</accession>